<feature type="region of interest" description="Disordered" evidence="10">
    <location>
        <begin position="306"/>
        <end position="358"/>
    </location>
</feature>
<keyword evidence="7 8" id="KW-0539">Nucleus</keyword>
<dbReference type="InterPro" id="IPR007590">
    <property type="entry name" value="Saf4/Yju2"/>
</dbReference>
<evidence type="ECO:0000313" key="11">
    <source>
        <dbReference type="EMBL" id="CAK7904605.1"/>
    </source>
</evidence>
<comment type="subcellular location">
    <subcellularLocation>
        <location evidence="1 8">Nucleus</location>
    </subcellularLocation>
</comment>
<feature type="binding site" evidence="8">
    <location>
        <position position="79"/>
    </location>
    <ligand>
        <name>Zn(2+)</name>
        <dbReference type="ChEBI" id="CHEBI:29105"/>
    </ligand>
</feature>
<dbReference type="HAMAP" id="MF_03226">
    <property type="entry name" value="YJU2"/>
    <property type="match status" value="1"/>
</dbReference>
<keyword evidence="6" id="KW-0508">mRNA splicing</keyword>
<evidence type="ECO:0000256" key="7">
    <source>
        <dbReference type="ARBA" id="ARBA00023242"/>
    </source>
</evidence>
<feature type="compositionally biased region" description="Polar residues" evidence="10">
    <location>
        <begin position="253"/>
        <end position="263"/>
    </location>
</feature>
<keyword evidence="4 8" id="KW-0747">Spliceosome</keyword>
<comment type="subunit">
    <text evidence="8">Component of the spliceosome. Present in the activated B complex, the catalytically activated B* complex which catalyzes the branching, the catalytic step 1 C complex catalyzing the exon ligation, and the postcatalytic P complex containing the ligated exons (mRNA) and the excised lariat intron.</text>
</comment>
<evidence type="ECO:0000256" key="6">
    <source>
        <dbReference type="ARBA" id="ARBA00023187"/>
    </source>
</evidence>
<protein>
    <recommendedName>
        <fullName evidence="8">Splicing factor YJU2</fullName>
    </recommendedName>
</protein>
<keyword evidence="5 8" id="KW-0862">Zinc</keyword>
<feature type="binding site" evidence="8">
    <location>
        <position position="43"/>
    </location>
    <ligand>
        <name>Zn(2+)</name>
        <dbReference type="ChEBI" id="CHEBI:29105"/>
    </ligand>
</feature>
<evidence type="ECO:0000256" key="9">
    <source>
        <dbReference type="SAM" id="Coils"/>
    </source>
</evidence>
<name>A0ABP0EB60_9ASCO</name>
<reference evidence="11 12" key="1">
    <citation type="submission" date="2024-01" db="EMBL/GenBank/DDBJ databases">
        <authorList>
            <consortium name="Genoscope - CEA"/>
            <person name="William W."/>
        </authorList>
    </citation>
    <scope>NUCLEOTIDE SEQUENCE [LARGE SCALE GENOMIC DNA]</scope>
    <source>
        <strain evidence="11 12">29B2s-10</strain>
    </source>
</reference>
<dbReference type="Proteomes" id="UP001497600">
    <property type="component" value="Chromosome D"/>
</dbReference>
<comment type="similarity">
    <text evidence="8">Belongs to the CWC16 family. YJU2 subfamily.</text>
</comment>
<evidence type="ECO:0000256" key="10">
    <source>
        <dbReference type="SAM" id="MobiDB-lite"/>
    </source>
</evidence>
<evidence type="ECO:0000256" key="4">
    <source>
        <dbReference type="ARBA" id="ARBA00022728"/>
    </source>
</evidence>
<comment type="function">
    <text evidence="8">Part of the spliceosome which catalyzes two sequential transesterification reactions, first the excision of the non-coding intron from pre-mRNA and then the ligation of the coding exons to form the mature mRNA. Plays a role in stabilizing the structure of the spliceosome catalytic core and docking of the branch helix into the active site, producing 5'-exon and lariat intron-3'-intermediates.</text>
</comment>
<evidence type="ECO:0000256" key="5">
    <source>
        <dbReference type="ARBA" id="ARBA00022833"/>
    </source>
</evidence>
<evidence type="ECO:0000256" key="8">
    <source>
        <dbReference type="HAMAP-Rule" id="MF_03226"/>
    </source>
</evidence>
<evidence type="ECO:0000256" key="1">
    <source>
        <dbReference type="ARBA" id="ARBA00004123"/>
    </source>
</evidence>
<feature type="coiled-coil region" evidence="9">
    <location>
        <begin position="169"/>
        <end position="233"/>
    </location>
</feature>
<organism evidence="11 12">
    <name type="scientific">[Candida] anglica</name>
    <dbReference type="NCBI Taxonomy" id="148631"/>
    <lineage>
        <taxon>Eukaryota</taxon>
        <taxon>Fungi</taxon>
        <taxon>Dikarya</taxon>
        <taxon>Ascomycota</taxon>
        <taxon>Saccharomycotina</taxon>
        <taxon>Pichiomycetes</taxon>
        <taxon>Debaryomycetaceae</taxon>
        <taxon>Kurtzmaniella</taxon>
    </lineage>
</organism>
<evidence type="ECO:0000256" key="3">
    <source>
        <dbReference type="ARBA" id="ARBA00022723"/>
    </source>
</evidence>
<feature type="region of interest" description="Disordered" evidence="10">
    <location>
        <begin position="244"/>
        <end position="292"/>
    </location>
</feature>
<evidence type="ECO:0000313" key="12">
    <source>
        <dbReference type="Proteomes" id="UP001497600"/>
    </source>
</evidence>
<keyword evidence="3 8" id="KW-0479">Metal-binding</keyword>
<feature type="binding site" evidence="8">
    <location>
        <position position="82"/>
    </location>
    <ligand>
        <name>Zn(2+)</name>
        <dbReference type="ChEBI" id="CHEBI:29105"/>
    </ligand>
</feature>
<feature type="binding site" evidence="8">
    <location>
        <position position="46"/>
    </location>
    <ligand>
        <name>Zn(2+)</name>
        <dbReference type="ChEBI" id="CHEBI:29105"/>
    </ligand>
</feature>
<accession>A0ABP0EB60</accession>
<evidence type="ECO:0000256" key="2">
    <source>
        <dbReference type="ARBA" id="ARBA00022664"/>
    </source>
</evidence>
<feature type="compositionally biased region" description="Polar residues" evidence="10">
    <location>
        <begin position="338"/>
        <end position="358"/>
    </location>
</feature>
<dbReference type="EMBL" id="OZ004256">
    <property type="protein sequence ID" value="CAK7904605.1"/>
    <property type="molecule type" value="Genomic_DNA"/>
</dbReference>
<dbReference type="PANTHER" id="PTHR12111">
    <property type="entry name" value="SPLICING FACTOR YJU2"/>
    <property type="match status" value="1"/>
</dbReference>
<dbReference type="PANTHER" id="PTHR12111:SF1">
    <property type="entry name" value="SPLICING FACTOR YJU2"/>
    <property type="match status" value="1"/>
</dbReference>
<dbReference type="Pfam" id="PF04502">
    <property type="entry name" value="Saf4_Yju2"/>
    <property type="match status" value="1"/>
</dbReference>
<proteinExistence type="inferred from homology"/>
<dbReference type="InterPro" id="IPR043701">
    <property type="entry name" value="Yju2"/>
</dbReference>
<keyword evidence="12" id="KW-1185">Reference proteome</keyword>
<gene>
    <name evidence="11" type="primary">YJU2</name>
    <name evidence="11" type="ORF">CAAN4_D10176</name>
</gene>
<feature type="region of interest" description="Disordered" evidence="10">
    <location>
        <begin position="1"/>
        <end position="24"/>
    </location>
</feature>
<sequence length="358" mass="41347">MSERKGINKYYPPDYDPSKVPKRQKVGNQDLKIRMMAPYSMRCLKCNEYIAERRKFNAKKEITKETYMNVKIIRFHITCPRCNNSITFKTSPQTAGYVPESGAVRNYEPMKKVADIVPKDRAETEDEILERLEKEELEDQSYQMIKEKRKRNPFWQKDEGLKGGDGDIMANLEKKLQQQQKEHEINEHLEQLQARQEHIRQQGGDENVVSTAQERITNEIAQLEKSKNEIFDKEDSELAKRAFANFRNERDSSPSTVDASNLEKSSDETNDKSPTIVVEEEEEDVVSELPETQKIQFKPKIIIKKKKLGSLTPRQPSTEPTKESEPNNLSNIKEKIVTPSQTNNITALNGYSSSSDEE</sequence>
<keyword evidence="9" id="KW-0175">Coiled coil</keyword>
<keyword evidence="2" id="KW-0507">mRNA processing</keyword>